<dbReference type="KEGG" id="taqu:KDW03_07665"/>
<reference evidence="1" key="2">
    <citation type="submission" date="2022-06" db="EMBL/GenBank/DDBJ databases">
        <title>Thermospira aquatica gen. nov., sp. nov.</title>
        <authorList>
            <person name="Ben Ali Gam Z."/>
            <person name="Labat M."/>
        </authorList>
    </citation>
    <scope>NUCLEOTIDE SEQUENCE</scope>
    <source>
        <strain evidence="1">F1F22</strain>
    </source>
</reference>
<protein>
    <recommendedName>
        <fullName evidence="3">DUF5723 domain-containing protein</fullName>
    </recommendedName>
</protein>
<keyword evidence="2" id="KW-1185">Reference proteome</keyword>
<dbReference type="Proteomes" id="UP001056539">
    <property type="component" value="Chromosome"/>
</dbReference>
<dbReference type="AlphaFoldDB" id="A0AAX3BAY5"/>
<sequence>MLISLSLFYGWRSWHFTDLGAEASGVGSAIAAHPASPTTMDSQPASIGLPFRTTITWNLSTSLTLRDPLSGSYNLQPDPIPFLGISTGNPLYGWGISMRRLISSYVSDLGVYTLGTGASLSVFPTLRGGVYCGILLAKEQEHITLGWNISAGVLYQITPVLRTGASWYYFPPLEWQNSLYGQKVIEQFPSRFRIGFSLTTPRGEWLSEINYTDVSGSLFTINGTNQTVKTSLLTPWDIRIGWRSQLSWLGIPYHIGIFSENLWTTPSPLKQWGITVGFVATGKNTRITLTWLDSYLFSLISRDVQPTERGMISLSYFF</sequence>
<reference evidence="1" key="1">
    <citation type="submission" date="2021-04" db="EMBL/GenBank/DDBJ databases">
        <authorList>
            <person name="Postec A."/>
        </authorList>
    </citation>
    <scope>NUCLEOTIDE SEQUENCE</scope>
    <source>
        <strain evidence="1">F1F22</strain>
    </source>
</reference>
<evidence type="ECO:0008006" key="3">
    <source>
        <dbReference type="Google" id="ProtNLM"/>
    </source>
</evidence>
<evidence type="ECO:0000313" key="1">
    <source>
        <dbReference type="EMBL" id="URA09364.1"/>
    </source>
</evidence>
<name>A0AAX3BAY5_9SPIR</name>
<evidence type="ECO:0000313" key="2">
    <source>
        <dbReference type="Proteomes" id="UP001056539"/>
    </source>
</evidence>
<organism evidence="1 2">
    <name type="scientific">Thermospira aquatica</name>
    <dbReference type="NCBI Taxonomy" id="2828656"/>
    <lineage>
        <taxon>Bacteria</taxon>
        <taxon>Pseudomonadati</taxon>
        <taxon>Spirochaetota</taxon>
        <taxon>Spirochaetia</taxon>
        <taxon>Brevinematales</taxon>
        <taxon>Thermospiraceae</taxon>
        <taxon>Thermospira</taxon>
    </lineage>
</organism>
<gene>
    <name evidence="1" type="ORF">KDW03_07665</name>
</gene>
<dbReference type="EMBL" id="CP073355">
    <property type="protein sequence ID" value="URA09364.1"/>
    <property type="molecule type" value="Genomic_DNA"/>
</dbReference>
<accession>A0AAX3BAY5</accession>
<dbReference type="RefSeq" id="WP_271434491.1">
    <property type="nucleotide sequence ID" value="NZ_CP073355.1"/>
</dbReference>
<proteinExistence type="predicted"/>